<keyword evidence="2" id="KW-0720">Serine protease</keyword>
<dbReference type="AlphaFoldDB" id="E1Z5V3"/>
<dbReference type="InterPro" id="IPR051333">
    <property type="entry name" value="CLIP_Serine_Protease"/>
</dbReference>
<feature type="domain" description="Peptidase S1" evidence="3">
    <location>
        <begin position="1"/>
        <end position="221"/>
    </location>
</feature>
<evidence type="ECO:0000256" key="2">
    <source>
        <dbReference type="RuleBase" id="RU363034"/>
    </source>
</evidence>
<dbReference type="SMART" id="SM00020">
    <property type="entry name" value="Tryp_SPc"/>
    <property type="match status" value="1"/>
</dbReference>
<evidence type="ECO:0000259" key="3">
    <source>
        <dbReference type="PROSITE" id="PS50240"/>
    </source>
</evidence>
<dbReference type="GO" id="GO:0006508">
    <property type="term" value="P:proteolysis"/>
    <property type="evidence" value="ECO:0007669"/>
    <property type="project" value="UniProtKB-KW"/>
</dbReference>
<dbReference type="EMBL" id="GL433837">
    <property type="protein sequence ID" value="EFN58538.1"/>
    <property type="molecule type" value="Genomic_DNA"/>
</dbReference>
<dbReference type="SUPFAM" id="SSF50494">
    <property type="entry name" value="Trypsin-like serine proteases"/>
    <property type="match status" value="1"/>
</dbReference>
<accession>E1Z5V3</accession>
<dbReference type="PANTHER" id="PTHR24260:SF147">
    <property type="entry name" value="EG:BACR7A4.3 PROTEIN-RELATED"/>
    <property type="match status" value="1"/>
</dbReference>
<dbReference type="KEGG" id="cvr:CHLNCDRAFT_140642"/>
<dbReference type="PROSITE" id="PS00134">
    <property type="entry name" value="TRYPSIN_HIS"/>
    <property type="match status" value="1"/>
</dbReference>
<evidence type="ECO:0000256" key="1">
    <source>
        <dbReference type="ARBA" id="ARBA00023157"/>
    </source>
</evidence>
<dbReference type="Gene3D" id="2.40.10.10">
    <property type="entry name" value="Trypsin-like serine proteases"/>
    <property type="match status" value="1"/>
</dbReference>
<dbReference type="InterPro" id="IPR018114">
    <property type="entry name" value="TRYPSIN_HIS"/>
</dbReference>
<protein>
    <recommendedName>
        <fullName evidence="3">Peptidase S1 domain-containing protein</fullName>
    </recommendedName>
</protein>
<keyword evidence="2" id="KW-0378">Hydrolase</keyword>
<dbReference type="InterPro" id="IPR033116">
    <property type="entry name" value="TRYPSIN_SER"/>
</dbReference>
<dbReference type="OrthoDB" id="512168at2759"/>
<dbReference type="GeneID" id="17358174"/>
<dbReference type="PROSITE" id="PS00135">
    <property type="entry name" value="TRYPSIN_SER"/>
    <property type="match status" value="1"/>
</dbReference>
<evidence type="ECO:0000313" key="4">
    <source>
        <dbReference type="EMBL" id="EFN58538.1"/>
    </source>
</evidence>
<proteinExistence type="predicted"/>
<evidence type="ECO:0000313" key="5">
    <source>
        <dbReference type="Proteomes" id="UP000008141"/>
    </source>
</evidence>
<dbReference type="GO" id="GO:0004252">
    <property type="term" value="F:serine-type endopeptidase activity"/>
    <property type="evidence" value="ECO:0007669"/>
    <property type="project" value="InterPro"/>
</dbReference>
<keyword evidence="2" id="KW-0645">Protease</keyword>
<gene>
    <name evidence="4" type="ORF">CHLNCDRAFT_140642</name>
</gene>
<dbReference type="CDD" id="cd00190">
    <property type="entry name" value="Tryp_SPc"/>
    <property type="match status" value="1"/>
</dbReference>
<keyword evidence="5" id="KW-1185">Reference proteome</keyword>
<dbReference type="STRING" id="554065.E1Z5V3"/>
<dbReference type="InterPro" id="IPR009003">
    <property type="entry name" value="Peptidase_S1_PA"/>
</dbReference>
<dbReference type="PRINTS" id="PR00722">
    <property type="entry name" value="CHYMOTRYPSIN"/>
</dbReference>
<dbReference type="InterPro" id="IPR001254">
    <property type="entry name" value="Trypsin_dom"/>
</dbReference>
<dbReference type="RefSeq" id="XP_005850640.1">
    <property type="nucleotide sequence ID" value="XM_005850578.1"/>
</dbReference>
<dbReference type="Proteomes" id="UP000008141">
    <property type="component" value="Unassembled WGS sequence"/>
</dbReference>
<dbReference type="Pfam" id="PF00089">
    <property type="entry name" value="Trypsin"/>
    <property type="match status" value="1"/>
</dbReference>
<dbReference type="FunFam" id="2.40.10.10:FF:000068">
    <property type="entry name" value="transmembrane protease serine 2"/>
    <property type="match status" value="1"/>
</dbReference>
<dbReference type="InParanoid" id="E1Z5V3"/>
<dbReference type="eggNOG" id="KOG3627">
    <property type="taxonomic scope" value="Eukaryota"/>
</dbReference>
<name>E1Z5V3_CHLVA</name>
<dbReference type="InterPro" id="IPR001314">
    <property type="entry name" value="Peptidase_S1A"/>
</dbReference>
<organism evidence="5">
    <name type="scientific">Chlorella variabilis</name>
    <name type="common">Green alga</name>
    <dbReference type="NCBI Taxonomy" id="554065"/>
    <lineage>
        <taxon>Eukaryota</taxon>
        <taxon>Viridiplantae</taxon>
        <taxon>Chlorophyta</taxon>
        <taxon>core chlorophytes</taxon>
        <taxon>Trebouxiophyceae</taxon>
        <taxon>Chlorellales</taxon>
        <taxon>Chlorellaceae</taxon>
        <taxon>Chlorella clade</taxon>
        <taxon>Chlorella</taxon>
    </lineage>
</organism>
<dbReference type="PROSITE" id="PS50240">
    <property type="entry name" value="TRYPSIN_DOM"/>
    <property type="match status" value="1"/>
</dbReference>
<dbReference type="PANTHER" id="PTHR24260">
    <property type="match status" value="1"/>
</dbReference>
<keyword evidence="1" id="KW-1015">Disulfide bond</keyword>
<sequence length="225" mass="23613">MASILQALQMITANGGFICGGSLITKRLVLTAAHCVVGGNPPTAVLVGLYNWNTDKSNQYQQIGIKRILRHPSYKGSTLAYDIAVLRLASRAKAKPLALAPAGKRLSAGISLLVAGWGETEAVPVSPQLKAAWLPLQPTGVCARRMWMPPTAICLGNGALKRAGCSGDSGSPIILYTPGKPDLQVGLYSFMPADYKCGGTGNLGAATSTIKLRRWLNSAIKQLGA</sequence>
<dbReference type="InterPro" id="IPR043504">
    <property type="entry name" value="Peptidase_S1_PA_chymotrypsin"/>
</dbReference>
<reference evidence="4 5" key="1">
    <citation type="journal article" date="2010" name="Plant Cell">
        <title>The Chlorella variabilis NC64A genome reveals adaptation to photosymbiosis, coevolution with viruses, and cryptic sex.</title>
        <authorList>
            <person name="Blanc G."/>
            <person name="Duncan G."/>
            <person name="Agarkova I."/>
            <person name="Borodovsky M."/>
            <person name="Gurnon J."/>
            <person name="Kuo A."/>
            <person name="Lindquist E."/>
            <person name="Lucas S."/>
            <person name="Pangilinan J."/>
            <person name="Polle J."/>
            <person name="Salamov A."/>
            <person name="Terry A."/>
            <person name="Yamada T."/>
            <person name="Dunigan D.D."/>
            <person name="Grigoriev I.V."/>
            <person name="Claverie J.M."/>
            <person name="Van Etten J.L."/>
        </authorList>
    </citation>
    <scope>NUCLEOTIDE SEQUENCE [LARGE SCALE GENOMIC DNA]</scope>
    <source>
        <strain evidence="4 5">NC64A</strain>
    </source>
</reference>